<proteinExistence type="predicted"/>
<dbReference type="InterPro" id="IPR019206">
    <property type="entry name" value="DUF2085_TM"/>
</dbReference>
<reference evidence="1 2" key="1">
    <citation type="submission" date="2019-06" db="EMBL/GenBank/DDBJ databases">
        <title>Metagenome assembled Genome of Spiribacter salinus SL48-SHIP from the microbial mat of Salt Lake 48 (Novosibirsk region, Russia).</title>
        <authorList>
            <person name="Shipova A."/>
            <person name="Rozanov A.S."/>
            <person name="Bryanskaya A.V."/>
            <person name="Peltek S.E."/>
        </authorList>
    </citation>
    <scope>NUCLEOTIDE SEQUENCE [LARGE SCALE GENOMIC DNA]</scope>
    <source>
        <strain evidence="1">SL48-SHIP-2</strain>
    </source>
</reference>
<dbReference type="Proteomes" id="UP000315400">
    <property type="component" value="Unassembled WGS sequence"/>
</dbReference>
<accession>A0A540V9A9</accession>
<dbReference type="AlphaFoldDB" id="A0A540V9A9"/>
<gene>
    <name evidence="1" type="ORF">FKY71_18250</name>
</gene>
<sequence>FCHQLPDRTLAIDGTYLAVCHRCLGIYAALAVATAGYRVLRRYDAFLGPHAGGVLAVSVMPPGIDWLGGAMELWANTPESRIATGAIFGVAAGYYLARAFADALSPSPSSAAASGEEAHTET</sequence>
<comment type="caution">
    <text evidence="1">The sequence shown here is derived from an EMBL/GenBank/DDBJ whole genome shotgun (WGS) entry which is preliminary data.</text>
</comment>
<evidence type="ECO:0000313" key="2">
    <source>
        <dbReference type="Proteomes" id="UP000315400"/>
    </source>
</evidence>
<name>A0A540V9A9_9GAMM</name>
<organism evidence="1 2">
    <name type="scientific">Spiribacter salinus</name>
    <dbReference type="NCBI Taxonomy" id="1335746"/>
    <lineage>
        <taxon>Bacteria</taxon>
        <taxon>Pseudomonadati</taxon>
        <taxon>Pseudomonadota</taxon>
        <taxon>Gammaproteobacteria</taxon>
        <taxon>Chromatiales</taxon>
        <taxon>Ectothiorhodospiraceae</taxon>
        <taxon>Spiribacter</taxon>
    </lineage>
</organism>
<dbReference type="Pfam" id="PF09858">
    <property type="entry name" value="DUF2085"/>
    <property type="match status" value="1"/>
</dbReference>
<evidence type="ECO:0000313" key="1">
    <source>
        <dbReference type="EMBL" id="TQE93366.1"/>
    </source>
</evidence>
<protein>
    <submittedName>
        <fullName evidence="1">DUF2085 domain-containing protein</fullName>
    </submittedName>
</protein>
<dbReference type="EMBL" id="VIFK01000476">
    <property type="protein sequence ID" value="TQE93366.1"/>
    <property type="molecule type" value="Genomic_DNA"/>
</dbReference>
<feature type="non-terminal residue" evidence="1">
    <location>
        <position position="1"/>
    </location>
</feature>